<feature type="compositionally biased region" description="Basic and acidic residues" evidence="1">
    <location>
        <begin position="1"/>
        <end position="12"/>
    </location>
</feature>
<gene>
    <name evidence="2" type="ORF">LTRI10_LOCUS25162</name>
</gene>
<dbReference type="AlphaFoldDB" id="A0AAV2EE15"/>
<evidence type="ECO:0000313" key="2">
    <source>
        <dbReference type="EMBL" id="CAL1383923.1"/>
    </source>
</evidence>
<dbReference type="EMBL" id="OZ034817">
    <property type="protein sequence ID" value="CAL1383923.1"/>
    <property type="molecule type" value="Genomic_DNA"/>
</dbReference>
<accession>A0AAV2EE15</accession>
<feature type="region of interest" description="Disordered" evidence="1">
    <location>
        <begin position="1"/>
        <end position="29"/>
    </location>
</feature>
<keyword evidence="3" id="KW-1185">Reference proteome</keyword>
<dbReference type="Proteomes" id="UP001497516">
    <property type="component" value="Chromosome 4"/>
</dbReference>
<proteinExistence type="predicted"/>
<protein>
    <submittedName>
        <fullName evidence="2">Uncharacterized protein</fullName>
    </submittedName>
</protein>
<organism evidence="2 3">
    <name type="scientific">Linum trigynum</name>
    <dbReference type="NCBI Taxonomy" id="586398"/>
    <lineage>
        <taxon>Eukaryota</taxon>
        <taxon>Viridiplantae</taxon>
        <taxon>Streptophyta</taxon>
        <taxon>Embryophyta</taxon>
        <taxon>Tracheophyta</taxon>
        <taxon>Spermatophyta</taxon>
        <taxon>Magnoliopsida</taxon>
        <taxon>eudicotyledons</taxon>
        <taxon>Gunneridae</taxon>
        <taxon>Pentapetalae</taxon>
        <taxon>rosids</taxon>
        <taxon>fabids</taxon>
        <taxon>Malpighiales</taxon>
        <taxon>Linaceae</taxon>
        <taxon>Linum</taxon>
    </lineage>
</organism>
<evidence type="ECO:0000313" key="3">
    <source>
        <dbReference type="Proteomes" id="UP001497516"/>
    </source>
</evidence>
<reference evidence="2 3" key="1">
    <citation type="submission" date="2024-04" db="EMBL/GenBank/DDBJ databases">
        <authorList>
            <person name="Fracassetti M."/>
        </authorList>
    </citation>
    <scope>NUCLEOTIDE SEQUENCE [LARGE SCALE GENOMIC DNA]</scope>
</reference>
<sequence>MDEDRTRCEVSRKPHGQSGASHGRAGEQDGRVTFAKATHGQPMKFTQPCKVQLWPCDICRGQTRADWISHTAVQPRPCEKAEVRT</sequence>
<name>A0AAV2EE15_9ROSI</name>
<evidence type="ECO:0000256" key="1">
    <source>
        <dbReference type="SAM" id="MobiDB-lite"/>
    </source>
</evidence>